<proteinExistence type="predicted"/>
<evidence type="ECO:0000313" key="2">
    <source>
        <dbReference type="EMBL" id="KAF7569732.1"/>
    </source>
</evidence>
<dbReference type="Proteomes" id="UP000245464">
    <property type="component" value="Chromosome 6"/>
</dbReference>
<feature type="region of interest" description="Disordered" evidence="1">
    <location>
        <begin position="1"/>
        <end position="47"/>
    </location>
</feature>
<dbReference type="GeneID" id="90957160"/>
<feature type="compositionally biased region" description="Basic and acidic residues" evidence="1">
    <location>
        <begin position="34"/>
        <end position="44"/>
    </location>
</feature>
<dbReference type="AlphaFoldDB" id="A0A2W1DWF9"/>
<reference evidence="2" key="1">
    <citation type="journal article" date="2018" name="BMC Genomics">
        <title>Comparative genomics of the wheat fungal pathogen Pyrenophora tritici-repentis reveals chromosomal variations and genome plasticity.</title>
        <authorList>
            <person name="Moolhuijzen P."/>
            <person name="See P.T."/>
            <person name="Hane J.K."/>
            <person name="Shi G."/>
            <person name="Liu Z."/>
            <person name="Oliver R.P."/>
            <person name="Moffat C.S."/>
        </authorList>
    </citation>
    <scope>NUCLEOTIDE SEQUENCE [LARGE SCALE GENOMIC DNA]</scope>
    <source>
        <strain evidence="2">M4</strain>
    </source>
</reference>
<name>A0A2W1DWF9_9PLEO</name>
<dbReference type="EMBL" id="NQIK02000006">
    <property type="protein sequence ID" value="KAF7569732.1"/>
    <property type="molecule type" value="Genomic_DNA"/>
</dbReference>
<dbReference type="KEGG" id="ptrr:90957160"/>
<evidence type="ECO:0000313" key="3">
    <source>
        <dbReference type="Proteomes" id="UP000245464"/>
    </source>
</evidence>
<organism evidence="2 3">
    <name type="scientific">Pyrenophora tritici-repentis</name>
    <dbReference type="NCBI Taxonomy" id="45151"/>
    <lineage>
        <taxon>Eukaryota</taxon>
        <taxon>Fungi</taxon>
        <taxon>Dikarya</taxon>
        <taxon>Ascomycota</taxon>
        <taxon>Pezizomycotina</taxon>
        <taxon>Dothideomycetes</taxon>
        <taxon>Pleosporomycetidae</taxon>
        <taxon>Pleosporales</taxon>
        <taxon>Pleosporineae</taxon>
        <taxon>Pleosporaceae</taxon>
        <taxon>Pyrenophora</taxon>
    </lineage>
</organism>
<comment type="caution">
    <text evidence="2">The sequence shown here is derived from an EMBL/GenBank/DDBJ whole genome shotgun (WGS) entry which is preliminary data.</text>
</comment>
<evidence type="ECO:0000256" key="1">
    <source>
        <dbReference type="SAM" id="MobiDB-lite"/>
    </source>
</evidence>
<gene>
    <name evidence="2" type="ORF">PtrM4_121470</name>
</gene>
<dbReference type="RefSeq" id="XP_065961658.1">
    <property type="nucleotide sequence ID" value="XM_066108473.1"/>
</dbReference>
<protein>
    <submittedName>
        <fullName evidence="2">Uncharacterized protein</fullName>
    </submittedName>
</protein>
<accession>A0A2W1DWF9</accession>
<sequence>MSKPEEISQTPLQQDDSDGKASGTSVDDGDGDGDGTRDEPKDESNSYIVGLLNLKQFAILEKSQR</sequence>